<evidence type="ECO:0000256" key="3">
    <source>
        <dbReference type="ARBA" id="ARBA00022692"/>
    </source>
</evidence>
<sequence length="81" mass="8583">MDYAQFKALHNAHPPFSPLIPVSLLPWLALILLAATFSLTFYFSTLPKSTVPVKELGVASAASILAGFGVVALFCTAGVYV</sequence>
<keyword evidence="3 6" id="KW-0812">Transmembrane</keyword>
<comment type="function">
    <text evidence="6">Subunit of the oligosaccharyl transferase (OST) complex that catalyzes the initial transfer of a defined glycan (Glc(3)Man(9)GlcNAc(2) in eukaryotes) from the lipid carrier dolichol-pyrophosphate to an asparagine residue within an Asn-X-Ser/Thr consensus motif in nascent polypeptide chains, the first step in protein N-glycosylation. N-glycosylation occurs cotranslationally and the complex associates with the Sec61 complex at the channel-forming translocon complex that mediates protein translocation across the endoplasmic reticulum (ER). All subunits are required for a maximal enzyme activity.</text>
</comment>
<evidence type="ECO:0000313" key="7">
    <source>
        <dbReference type="EMBL" id="EAU93240.1"/>
    </source>
</evidence>
<dbReference type="OMA" id="NITRPHE"/>
<dbReference type="GeneID" id="6004992"/>
<evidence type="ECO:0000256" key="2">
    <source>
        <dbReference type="ARBA" id="ARBA00009825"/>
    </source>
</evidence>
<keyword evidence="5 6" id="KW-0472">Membrane</keyword>
<keyword evidence="8" id="KW-1185">Reference proteome</keyword>
<gene>
    <name evidence="7" type="ORF">CC1G_11222</name>
</gene>
<organism evidence="7 8">
    <name type="scientific">Coprinopsis cinerea (strain Okayama-7 / 130 / ATCC MYA-4618 / FGSC 9003)</name>
    <name type="common">Inky cap fungus</name>
    <name type="synonym">Hormographiella aspergillata</name>
    <dbReference type="NCBI Taxonomy" id="240176"/>
    <lineage>
        <taxon>Eukaryota</taxon>
        <taxon>Fungi</taxon>
        <taxon>Dikarya</taxon>
        <taxon>Basidiomycota</taxon>
        <taxon>Agaricomycotina</taxon>
        <taxon>Agaricomycetes</taxon>
        <taxon>Agaricomycetidae</taxon>
        <taxon>Agaricales</taxon>
        <taxon>Agaricineae</taxon>
        <taxon>Psathyrellaceae</taxon>
        <taxon>Coprinopsis</taxon>
    </lineage>
</organism>
<comment type="subcellular location">
    <subcellularLocation>
        <location evidence="1 6">Membrane</location>
        <topology evidence="1 6">Multi-pass membrane protein</topology>
    </subcellularLocation>
</comment>
<keyword evidence="4 6" id="KW-1133">Transmembrane helix</keyword>
<dbReference type="EMBL" id="AACS02000001">
    <property type="protein sequence ID" value="EAU93240.1"/>
    <property type="molecule type" value="Genomic_DNA"/>
</dbReference>
<proteinExistence type="inferred from homology"/>
<dbReference type="InterPro" id="IPR007915">
    <property type="entry name" value="TMEM258/Ost5"/>
</dbReference>
<evidence type="ECO:0000256" key="5">
    <source>
        <dbReference type="ARBA" id="ARBA00023136"/>
    </source>
</evidence>
<dbReference type="InParanoid" id="A8N121"/>
<comment type="subunit">
    <text evidence="6">Component of the oligosaccharyltransferase (OST) complex.</text>
</comment>
<dbReference type="STRING" id="240176.A8N121"/>
<dbReference type="eggNOG" id="ENOG502SDRX">
    <property type="taxonomic scope" value="Eukaryota"/>
</dbReference>
<protein>
    <recommendedName>
        <fullName evidence="6">Dolichyl-diphosphooligosaccharide-protein glycosyltransferase subunit OST5</fullName>
    </recommendedName>
</protein>
<dbReference type="Proteomes" id="UP000001861">
    <property type="component" value="Unassembled WGS sequence"/>
</dbReference>
<comment type="similarity">
    <text evidence="2 6">Belongs to the OST5 family.</text>
</comment>
<feature type="transmembrane region" description="Helical" evidence="6">
    <location>
        <begin position="56"/>
        <end position="80"/>
    </location>
</feature>
<evidence type="ECO:0000313" key="8">
    <source>
        <dbReference type="Proteomes" id="UP000001861"/>
    </source>
</evidence>
<dbReference type="VEuPathDB" id="FungiDB:CC1G_11222"/>
<dbReference type="KEGG" id="cci:CC1G_11222"/>
<dbReference type="GO" id="GO:0006487">
    <property type="term" value="P:protein N-linked glycosylation"/>
    <property type="evidence" value="ECO:0007669"/>
    <property type="project" value="UniProtKB-UniRule"/>
</dbReference>
<evidence type="ECO:0000256" key="1">
    <source>
        <dbReference type="ARBA" id="ARBA00004141"/>
    </source>
</evidence>
<evidence type="ECO:0000256" key="6">
    <source>
        <dbReference type="RuleBase" id="RU367008"/>
    </source>
</evidence>
<reference evidence="7 8" key="1">
    <citation type="journal article" date="2010" name="Proc. Natl. Acad. Sci. U.S.A.">
        <title>Insights into evolution of multicellular fungi from the assembled chromosomes of the mushroom Coprinopsis cinerea (Coprinus cinereus).</title>
        <authorList>
            <person name="Stajich J.E."/>
            <person name="Wilke S.K."/>
            <person name="Ahren D."/>
            <person name="Au C.H."/>
            <person name="Birren B.W."/>
            <person name="Borodovsky M."/>
            <person name="Burns C."/>
            <person name="Canback B."/>
            <person name="Casselton L.A."/>
            <person name="Cheng C.K."/>
            <person name="Deng J."/>
            <person name="Dietrich F.S."/>
            <person name="Fargo D.C."/>
            <person name="Farman M.L."/>
            <person name="Gathman A.C."/>
            <person name="Goldberg J."/>
            <person name="Guigo R."/>
            <person name="Hoegger P.J."/>
            <person name="Hooker J.B."/>
            <person name="Huggins A."/>
            <person name="James T.Y."/>
            <person name="Kamada T."/>
            <person name="Kilaru S."/>
            <person name="Kodira C."/>
            <person name="Kues U."/>
            <person name="Kupfer D."/>
            <person name="Kwan H.S."/>
            <person name="Lomsadze A."/>
            <person name="Li W."/>
            <person name="Lilly W.W."/>
            <person name="Ma L.J."/>
            <person name="Mackey A.J."/>
            <person name="Manning G."/>
            <person name="Martin F."/>
            <person name="Muraguchi H."/>
            <person name="Natvig D.O."/>
            <person name="Palmerini H."/>
            <person name="Ramesh M.A."/>
            <person name="Rehmeyer C.J."/>
            <person name="Roe B.A."/>
            <person name="Shenoy N."/>
            <person name="Stanke M."/>
            <person name="Ter-Hovhannisyan V."/>
            <person name="Tunlid A."/>
            <person name="Velagapudi R."/>
            <person name="Vision T.J."/>
            <person name="Zeng Q."/>
            <person name="Zolan M.E."/>
            <person name="Pukkila P.J."/>
        </authorList>
    </citation>
    <scope>NUCLEOTIDE SEQUENCE [LARGE SCALE GENOMIC DNA]</scope>
    <source>
        <strain evidence="8">Okayama-7 / 130 / ATCC MYA-4618 / FGSC 9003</strain>
    </source>
</reference>
<dbReference type="GO" id="GO:0008250">
    <property type="term" value="C:oligosaccharyltransferase complex"/>
    <property type="evidence" value="ECO:0007669"/>
    <property type="project" value="UniProtKB-UniRule"/>
</dbReference>
<name>A8N121_COPC7</name>
<dbReference type="OrthoDB" id="2503643at2759"/>
<dbReference type="AlphaFoldDB" id="A8N121"/>
<feature type="transmembrane region" description="Helical" evidence="6">
    <location>
        <begin position="24"/>
        <end position="44"/>
    </location>
</feature>
<dbReference type="RefSeq" id="XP_001828570.1">
    <property type="nucleotide sequence ID" value="XM_001828518.1"/>
</dbReference>
<comment type="caution">
    <text evidence="7">The sequence shown here is derived from an EMBL/GenBank/DDBJ whole genome shotgun (WGS) entry which is preliminary data.</text>
</comment>
<evidence type="ECO:0000256" key="4">
    <source>
        <dbReference type="ARBA" id="ARBA00022989"/>
    </source>
</evidence>
<accession>A8N121</accession>
<dbReference type="Pfam" id="PF05251">
    <property type="entry name" value="Ost5"/>
    <property type="match status" value="1"/>
</dbReference>